<comment type="similarity">
    <text evidence="2">Belongs to the DsbD family.</text>
</comment>
<organism evidence="8 9">
    <name type="scientific">Alkalibacter rhizosphaerae</name>
    <dbReference type="NCBI Taxonomy" id="2815577"/>
    <lineage>
        <taxon>Bacteria</taxon>
        <taxon>Bacillati</taxon>
        <taxon>Bacillota</taxon>
        <taxon>Clostridia</taxon>
        <taxon>Eubacteriales</taxon>
        <taxon>Eubacteriaceae</taxon>
        <taxon>Alkalibacter</taxon>
    </lineage>
</organism>
<gene>
    <name evidence="8" type="ORF">J0B03_11720</name>
</gene>
<evidence type="ECO:0000259" key="7">
    <source>
        <dbReference type="Pfam" id="PF02683"/>
    </source>
</evidence>
<keyword evidence="3 6" id="KW-0812">Transmembrane</keyword>
<sequence length="235" mass="25767">MNQVNFLLAFSGGLLSFLSPCVLPLVPGYIGYIAGTAVDGQNTRQQKTGLMVRSLLFVLGFSTVFVLLGASVTALSQVLFANKVLFQRIGGLIIIIMGIHLTGLIKWKGLYREKRLLNSLGKSRKIGPYFIGMAFAAGWTPCIGPILSSILILASNMDTVGTGIALLLFYSLGMAVPFLLVAALIEKFTEYFRRFSRYMKYVSIISGVLLIFMGILIFTDKIGVIGSYLDFIDYF</sequence>
<keyword evidence="5 6" id="KW-0472">Membrane</keyword>
<evidence type="ECO:0000256" key="6">
    <source>
        <dbReference type="SAM" id="Phobius"/>
    </source>
</evidence>
<evidence type="ECO:0000256" key="1">
    <source>
        <dbReference type="ARBA" id="ARBA00004141"/>
    </source>
</evidence>
<dbReference type="EMBL" id="CP071444">
    <property type="protein sequence ID" value="QSX08440.1"/>
    <property type="molecule type" value="Genomic_DNA"/>
</dbReference>
<name>A0A975AIE1_9FIRM</name>
<feature type="domain" description="Cytochrome C biogenesis protein transmembrane" evidence="7">
    <location>
        <begin position="7"/>
        <end position="218"/>
    </location>
</feature>
<keyword evidence="9" id="KW-1185">Reference proteome</keyword>
<proteinExistence type="inferred from homology"/>
<dbReference type="RefSeq" id="WP_207299781.1">
    <property type="nucleotide sequence ID" value="NZ_CP071444.1"/>
</dbReference>
<dbReference type="AlphaFoldDB" id="A0A975AIE1"/>
<dbReference type="GO" id="GO:0016020">
    <property type="term" value="C:membrane"/>
    <property type="evidence" value="ECO:0007669"/>
    <property type="project" value="UniProtKB-SubCell"/>
</dbReference>
<accession>A0A975AIE1</accession>
<evidence type="ECO:0000256" key="3">
    <source>
        <dbReference type="ARBA" id="ARBA00022692"/>
    </source>
</evidence>
<reference evidence="8" key="1">
    <citation type="submission" date="2021-03" db="EMBL/GenBank/DDBJ databases">
        <title>Alkalibacter marinus sp. nov., isolated from tidal flat sediment.</title>
        <authorList>
            <person name="Namirimu T."/>
            <person name="Yang J.-A."/>
            <person name="Yang S.-H."/>
            <person name="Kim Y.-J."/>
            <person name="Kwon K.K."/>
        </authorList>
    </citation>
    <scope>NUCLEOTIDE SEQUENCE</scope>
    <source>
        <strain evidence="8">ES005</strain>
    </source>
</reference>
<feature type="transmembrane region" description="Helical" evidence="6">
    <location>
        <begin position="6"/>
        <end position="34"/>
    </location>
</feature>
<protein>
    <submittedName>
        <fullName evidence="8">Sulfite exporter TauE/SafE family protein</fullName>
    </submittedName>
</protein>
<dbReference type="KEGG" id="alka:J0B03_11720"/>
<dbReference type="Proteomes" id="UP000663499">
    <property type="component" value="Chromosome"/>
</dbReference>
<dbReference type="PANTHER" id="PTHR31272:SF4">
    <property type="entry name" value="CYTOCHROME C-TYPE BIOGENESIS PROTEIN HI_1454-RELATED"/>
    <property type="match status" value="1"/>
</dbReference>
<comment type="subcellular location">
    <subcellularLocation>
        <location evidence="1">Membrane</location>
        <topology evidence="1">Multi-pass membrane protein</topology>
    </subcellularLocation>
</comment>
<evidence type="ECO:0000313" key="8">
    <source>
        <dbReference type="EMBL" id="QSX08440.1"/>
    </source>
</evidence>
<feature type="transmembrane region" description="Helical" evidence="6">
    <location>
        <begin position="55"/>
        <end position="79"/>
    </location>
</feature>
<keyword evidence="4 6" id="KW-1133">Transmembrane helix</keyword>
<feature type="transmembrane region" description="Helical" evidence="6">
    <location>
        <begin position="164"/>
        <end position="186"/>
    </location>
</feature>
<dbReference type="GO" id="GO:0017004">
    <property type="term" value="P:cytochrome complex assembly"/>
    <property type="evidence" value="ECO:0007669"/>
    <property type="project" value="InterPro"/>
</dbReference>
<evidence type="ECO:0000256" key="4">
    <source>
        <dbReference type="ARBA" id="ARBA00022989"/>
    </source>
</evidence>
<dbReference type="InterPro" id="IPR003834">
    <property type="entry name" value="Cyt_c_assmbl_TM_dom"/>
</dbReference>
<feature type="transmembrane region" description="Helical" evidence="6">
    <location>
        <begin position="198"/>
        <end position="219"/>
    </location>
</feature>
<feature type="transmembrane region" description="Helical" evidence="6">
    <location>
        <begin position="126"/>
        <end position="152"/>
    </location>
</feature>
<evidence type="ECO:0000256" key="2">
    <source>
        <dbReference type="ARBA" id="ARBA00006143"/>
    </source>
</evidence>
<evidence type="ECO:0000313" key="9">
    <source>
        <dbReference type="Proteomes" id="UP000663499"/>
    </source>
</evidence>
<dbReference type="Pfam" id="PF02683">
    <property type="entry name" value="DsbD_TM"/>
    <property type="match status" value="1"/>
</dbReference>
<feature type="transmembrane region" description="Helical" evidence="6">
    <location>
        <begin position="85"/>
        <end position="105"/>
    </location>
</feature>
<dbReference type="InterPro" id="IPR051790">
    <property type="entry name" value="Cytochrome_c-biogenesis_DsbD"/>
</dbReference>
<evidence type="ECO:0000256" key="5">
    <source>
        <dbReference type="ARBA" id="ARBA00023136"/>
    </source>
</evidence>
<dbReference type="PANTHER" id="PTHR31272">
    <property type="entry name" value="CYTOCHROME C-TYPE BIOGENESIS PROTEIN HI_1454-RELATED"/>
    <property type="match status" value="1"/>
</dbReference>